<dbReference type="EMBL" id="BSUY01000001">
    <property type="protein sequence ID" value="GMA83772.1"/>
    <property type="molecule type" value="Genomic_DNA"/>
</dbReference>
<accession>A0ABQ6J6K8</accession>
<dbReference type="Gene3D" id="3.40.50.1820">
    <property type="entry name" value="alpha/beta hydrolase"/>
    <property type="match status" value="1"/>
</dbReference>
<dbReference type="SUPFAM" id="SSF53474">
    <property type="entry name" value="alpha/beta-Hydrolases"/>
    <property type="match status" value="1"/>
</dbReference>
<evidence type="ECO:0000313" key="2">
    <source>
        <dbReference type="EMBL" id="GMA83772.1"/>
    </source>
</evidence>
<evidence type="ECO:0000313" key="3">
    <source>
        <dbReference type="Proteomes" id="UP001157046"/>
    </source>
</evidence>
<protein>
    <recommendedName>
        <fullName evidence="4">2-succinyl-6-hydroxy-2, 4-cyclohexadiene-1-carboxylate synthase</fullName>
    </recommendedName>
</protein>
<reference evidence="3" key="1">
    <citation type="journal article" date="2019" name="Int. J. Syst. Evol. Microbiol.">
        <title>The Global Catalogue of Microorganisms (GCM) 10K type strain sequencing project: providing services to taxonomists for standard genome sequencing and annotation.</title>
        <authorList>
            <consortium name="The Broad Institute Genomics Platform"/>
            <consortium name="The Broad Institute Genome Sequencing Center for Infectious Disease"/>
            <person name="Wu L."/>
            <person name="Ma J."/>
        </authorList>
    </citation>
    <scope>NUCLEOTIDE SEQUENCE [LARGE SCALE GENOMIC DNA]</scope>
    <source>
        <strain evidence="3">NBRC 102030</strain>
    </source>
</reference>
<comment type="caution">
    <text evidence="2">The sequence shown here is derived from an EMBL/GenBank/DDBJ whole genome shotgun (WGS) entry which is preliminary data.</text>
</comment>
<proteinExistence type="predicted"/>
<name>A0ABQ6J6K8_9GAMM</name>
<evidence type="ECO:0008006" key="4">
    <source>
        <dbReference type="Google" id="ProtNLM"/>
    </source>
</evidence>
<keyword evidence="3" id="KW-1185">Reference proteome</keyword>
<sequence length="156" mass="17520">MSLNLESCHPGLKDPQEKLARSQSDALWAERLLNLNSKDFLSLWYQQPVFADMSAAKRKSLIEYRTHILDMHPKQILKQVFLATSLARQVSLWDVPSQLACECHFFAGSQDAKFHALAQEWQLHAPILVHSISGAGHNIHQAAPEVLSSTIIKLLG</sequence>
<dbReference type="PANTHER" id="PTHR42916:SF1">
    <property type="entry name" value="PROTEIN PHYLLO, CHLOROPLASTIC"/>
    <property type="match status" value="1"/>
</dbReference>
<dbReference type="PANTHER" id="PTHR42916">
    <property type="entry name" value="2-SUCCINYL-5-ENOLPYRUVYL-6-HYDROXY-3-CYCLOHEXENE-1-CARBOXYLATE SYNTHASE"/>
    <property type="match status" value="1"/>
</dbReference>
<keyword evidence="1" id="KW-0474">Menaquinone biosynthesis</keyword>
<dbReference type="Proteomes" id="UP001157046">
    <property type="component" value="Unassembled WGS sequence"/>
</dbReference>
<organism evidence="2 3">
    <name type="scientific">Shewanella glacialipiscicola</name>
    <dbReference type="NCBI Taxonomy" id="614069"/>
    <lineage>
        <taxon>Bacteria</taxon>
        <taxon>Pseudomonadati</taxon>
        <taxon>Pseudomonadota</taxon>
        <taxon>Gammaproteobacteria</taxon>
        <taxon>Alteromonadales</taxon>
        <taxon>Shewanellaceae</taxon>
        <taxon>Shewanella</taxon>
    </lineage>
</organism>
<dbReference type="InterPro" id="IPR029058">
    <property type="entry name" value="AB_hydrolase_fold"/>
</dbReference>
<evidence type="ECO:0000256" key="1">
    <source>
        <dbReference type="ARBA" id="ARBA00022428"/>
    </source>
</evidence>
<gene>
    <name evidence="2" type="ORF">GCM10025855_33050</name>
</gene>